<sequence>MTDWLHCNKCSAKYQPNIKLYLTECAHIFCEKCREVINDPIKCPVCDKPNNFIPISKDMDANVQQFFIPFEVQVKKLSEMYNFQMQHRMRLFQTMSQKYAFLKKEFINVHNKGKNLARENTMLKNMLMSTSRNSQPFQTSTPALTNDDSSHIDEMSVVSSIPFTPSIVSSSARKFPGHPQRVHPSFRGVFPVPGSCGGGIFHRPSPAQMVPSGGGSSGGRGGGAGGRGGRRAHAAPVHRPVGTAFSLQQLQGGGDGSMKQWK</sequence>
<keyword evidence="2" id="KW-0862">Zinc</keyword>
<dbReference type="GO" id="GO:0007129">
    <property type="term" value="P:homologous chromosome pairing at meiosis"/>
    <property type="evidence" value="ECO:0007669"/>
    <property type="project" value="TreeGrafter"/>
</dbReference>
<evidence type="ECO:0000259" key="6">
    <source>
        <dbReference type="PROSITE" id="PS50089"/>
    </source>
</evidence>
<dbReference type="InterPro" id="IPR013083">
    <property type="entry name" value="Znf_RING/FYVE/PHD"/>
</dbReference>
<feature type="domain" description="RING-type" evidence="6">
    <location>
        <begin position="7"/>
        <end position="47"/>
    </location>
</feature>
<name>A0A9P0DNZ2_PHACE</name>
<dbReference type="Pfam" id="PF14634">
    <property type="entry name" value="zf-RING_5"/>
    <property type="match status" value="1"/>
</dbReference>
<dbReference type="InterPro" id="IPR001841">
    <property type="entry name" value="Znf_RING"/>
</dbReference>
<feature type="region of interest" description="Disordered" evidence="5">
    <location>
        <begin position="205"/>
        <end position="262"/>
    </location>
</feature>
<dbReference type="Gene3D" id="3.30.40.10">
    <property type="entry name" value="Zinc/RING finger domain, C3HC4 (zinc finger)"/>
    <property type="match status" value="1"/>
</dbReference>
<dbReference type="GO" id="GO:0007131">
    <property type="term" value="P:reciprocal meiotic recombination"/>
    <property type="evidence" value="ECO:0007669"/>
    <property type="project" value="InterPro"/>
</dbReference>
<dbReference type="GO" id="GO:0008270">
    <property type="term" value="F:zinc ion binding"/>
    <property type="evidence" value="ECO:0007669"/>
    <property type="project" value="UniProtKB-KW"/>
</dbReference>
<evidence type="ECO:0000256" key="4">
    <source>
        <dbReference type="PROSITE-ProRule" id="PRU00175"/>
    </source>
</evidence>
<evidence type="ECO:0000313" key="8">
    <source>
        <dbReference type="Proteomes" id="UP001153737"/>
    </source>
</evidence>
<dbReference type="InterPro" id="IPR042123">
    <property type="entry name" value="Zip3/RNF212-like"/>
</dbReference>
<dbReference type="PANTHER" id="PTHR22663:SF17">
    <property type="entry name" value="RING FINGER PROTEIN NARYA-RELATED"/>
    <property type="match status" value="1"/>
</dbReference>
<keyword evidence="1 4" id="KW-0479">Metal-binding</keyword>
<protein>
    <recommendedName>
        <fullName evidence="6">RING-type domain-containing protein</fullName>
    </recommendedName>
</protein>
<dbReference type="PANTHER" id="PTHR22663">
    <property type="entry name" value="RING FINGER PROTEIN NARYA-RELATED"/>
    <property type="match status" value="1"/>
</dbReference>
<evidence type="ECO:0000256" key="2">
    <source>
        <dbReference type="ARBA" id="ARBA00022833"/>
    </source>
</evidence>
<reference evidence="7" key="1">
    <citation type="submission" date="2022-01" db="EMBL/GenBank/DDBJ databases">
        <authorList>
            <person name="King R."/>
        </authorList>
    </citation>
    <scope>NUCLEOTIDE SEQUENCE</scope>
</reference>
<evidence type="ECO:0000256" key="3">
    <source>
        <dbReference type="ARBA" id="ARBA00023254"/>
    </source>
</evidence>
<evidence type="ECO:0000313" key="7">
    <source>
        <dbReference type="EMBL" id="CAH1156230.1"/>
    </source>
</evidence>
<dbReference type="OrthoDB" id="1601at2759"/>
<dbReference type="Proteomes" id="UP001153737">
    <property type="component" value="Chromosome 2"/>
</dbReference>
<keyword evidence="8" id="KW-1185">Reference proteome</keyword>
<evidence type="ECO:0000256" key="1">
    <source>
        <dbReference type="ARBA" id="ARBA00022771"/>
    </source>
</evidence>
<keyword evidence="1 4" id="KW-0863">Zinc-finger</keyword>
<gene>
    <name evidence="7" type="ORF">PHAECO_LOCUS6011</name>
</gene>
<dbReference type="GO" id="GO:0016925">
    <property type="term" value="P:protein sumoylation"/>
    <property type="evidence" value="ECO:0007669"/>
    <property type="project" value="TreeGrafter"/>
</dbReference>
<evidence type="ECO:0000256" key="5">
    <source>
        <dbReference type="SAM" id="MobiDB-lite"/>
    </source>
</evidence>
<dbReference type="AlphaFoldDB" id="A0A9P0DNZ2"/>
<keyword evidence="3" id="KW-0469">Meiosis</keyword>
<dbReference type="GO" id="GO:0019789">
    <property type="term" value="F:SUMO transferase activity"/>
    <property type="evidence" value="ECO:0007669"/>
    <property type="project" value="InterPro"/>
</dbReference>
<dbReference type="EMBL" id="OU896708">
    <property type="protein sequence ID" value="CAH1156230.1"/>
    <property type="molecule type" value="Genomic_DNA"/>
</dbReference>
<dbReference type="SUPFAM" id="SSF57850">
    <property type="entry name" value="RING/U-box"/>
    <property type="match status" value="1"/>
</dbReference>
<organism evidence="7 8">
    <name type="scientific">Phaedon cochleariae</name>
    <name type="common">Mustard beetle</name>
    <dbReference type="NCBI Taxonomy" id="80249"/>
    <lineage>
        <taxon>Eukaryota</taxon>
        <taxon>Metazoa</taxon>
        <taxon>Ecdysozoa</taxon>
        <taxon>Arthropoda</taxon>
        <taxon>Hexapoda</taxon>
        <taxon>Insecta</taxon>
        <taxon>Pterygota</taxon>
        <taxon>Neoptera</taxon>
        <taxon>Endopterygota</taxon>
        <taxon>Coleoptera</taxon>
        <taxon>Polyphaga</taxon>
        <taxon>Cucujiformia</taxon>
        <taxon>Chrysomeloidea</taxon>
        <taxon>Chrysomelidae</taxon>
        <taxon>Chrysomelinae</taxon>
        <taxon>Chrysomelini</taxon>
        <taxon>Phaedon</taxon>
    </lineage>
</organism>
<accession>A0A9P0DNZ2</accession>
<dbReference type="PROSITE" id="PS50089">
    <property type="entry name" value="ZF_RING_2"/>
    <property type="match status" value="1"/>
</dbReference>
<dbReference type="GO" id="GO:0000795">
    <property type="term" value="C:synaptonemal complex"/>
    <property type="evidence" value="ECO:0007669"/>
    <property type="project" value="InterPro"/>
</dbReference>
<proteinExistence type="predicted"/>
<feature type="compositionally biased region" description="Gly residues" evidence="5">
    <location>
        <begin position="212"/>
        <end position="227"/>
    </location>
</feature>
<reference evidence="7" key="2">
    <citation type="submission" date="2022-10" db="EMBL/GenBank/DDBJ databases">
        <authorList>
            <consortium name="ENA_rothamsted_submissions"/>
            <consortium name="culmorum"/>
            <person name="King R."/>
        </authorList>
    </citation>
    <scope>NUCLEOTIDE SEQUENCE</scope>
</reference>